<dbReference type="SFLD" id="SFLDG01082">
    <property type="entry name" value="B12-binding_domain_containing"/>
    <property type="match status" value="1"/>
</dbReference>
<accession>A0AA43XIB9</accession>
<dbReference type="Proteomes" id="UP000449710">
    <property type="component" value="Unassembled WGS sequence"/>
</dbReference>
<dbReference type="PANTHER" id="PTHR43409">
    <property type="entry name" value="ANAEROBIC MAGNESIUM-PROTOPORPHYRIN IX MONOMETHYL ESTER CYCLASE-RELATED"/>
    <property type="match status" value="1"/>
</dbReference>
<dbReference type="InterPro" id="IPR006638">
    <property type="entry name" value="Elp3/MiaA/NifB-like_rSAM"/>
</dbReference>
<dbReference type="EMBL" id="SUMG01000002">
    <property type="protein sequence ID" value="NBG87338.1"/>
    <property type="molecule type" value="Genomic_DNA"/>
</dbReference>
<name>A0AA43XIB9_9CLOT</name>
<dbReference type="AlphaFoldDB" id="A0AA43XIB9"/>
<dbReference type="SFLD" id="SFLDS00029">
    <property type="entry name" value="Radical_SAM"/>
    <property type="match status" value="1"/>
</dbReference>
<dbReference type="GO" id="GO:0051536">
    <property type="term" value="F:iron-sulfur cluster binding"/>
    <property type="evidence" value="ECO:0007669"/>
    <property type="project" value="UniProtKB-KW"/>
</dbReference>
<keyword evidence="4" id="KW-0408">Iron</keyword>
<dbReference type="InterPro" id="IPR007197">
    <property type="entry name" value="rSAM"/>
</dbReference>
<evidence type="ECO:0000256" key="2">
    <source>
        <dbReference type="ARBA" id="ARBA00022691"/>
    </source>
</evidence>
<dbReference type="GO" id="GO:0046872">
    <property type="term" value="F:metal ion binding"/>
    <property type="evidence" value="ECO:0007669"/>
    <property type="project" value="UniProtKB-KW"/>
</dbReference>
<evidence type="ECO:0000256" key="5">
    <source>
        <dbReference type="ARBA" id="ARBA00023014"/>
    </source>
</evidence>
<dbReference type="Gene3D" id="3.80.30.20">
    <property type="entry name" value="tm_1862 like domain"/>
    <property type="match status" value="1"/>
</dbReference>
<dbReference type="RefSeq" id="WP_160719039.1">
    <property type="nucleotide sequence ID" value="NZ_SUMG01000002.1"/>
</dbReference>
<dbReference type="InterPro" id="IPR023404">
    <property type="entry name" value="rSAM_horseshoe"/>
</dbReference>
<proteinExistence type="predicted"/>
<gene>
    <name evidence="7" type="ORF">ISALK_02370</name>
</gene>
<reference evidence="7 8" key="1">
    <citation type="submission" date="2019-04" db="EMBL/GenBank/DDBJ databases">
        <title>Isachenkonia alkalipeptolytica gen. nov. sp. nov. a new anaerobic, alkiliphilic organothrophic bacterium capable to reduce synthesized ferrihydrite isolated from a soda lake.</title>
        <authorList>
            <person name="Toshchakov S.V."/>
            <person name="Zavarzina D.G."/>
            <person name="Zhilina T.N."/>
            <person name="Kostrikina N.A."/>
            <person name="Kublanov I.V."/>
        </authorList>
    </citation>
    <scope>NUCLEOTIDE SEQUENCE [LARGE SCALE GENOMIC DNA]</scope>
    <source>
        <strain evidence="7 8">Z-1701</strain>
    </source>
</reference>
<dbReference type="InterPro" id="IPR058240">
    <property type="entry name" value="rSAM_sf"/>
</dbReference>
<evidence type="ECO:0000313" key="8">
    <source>
        <dbReference type="Proteomes" id="UP000449710"/>
    </source>
</evidence>
<comment type="cofactor">
    <cofactor evidence="1">
        <name>[4Fe-4S] cluster</name>
        <dbReference type="ChEBI" id="CHEBI:49883"/>
    </cofactor>
</comment>
<dbReference type="CDD" id="cd01335">
    <property type="entry name" value="Radical_SAM"/>
    <property type="match status" value="1"/>
</dbReference>
<dbReference type="InterPro" id="IPR051198">
    <property type="entry name" value="BchE-like"/>
</dbReference>
<dbReference type="SMART" id="SM00729">
    <property type="entry name" value="Elp3"/>
    <property type="match status" value="1"/>
</dbReference>
<keyword evidence="5" id="KW-0411">Iron-sulfur</keyword>
<organism evidence="7 8">
    <name type="scientific">Isachenkonia alkalipeptolytica</name>
    <dbReference type="NCBI Taxonomy" id="2565777"/>
    <lineage>
        <taxon>Bacteria</taxon>
        <taxon>Bacillati</taxon>
        <taxon>Bacillota</taxon>
        <taxon>Clostridia</taxon>
        <taxon>Eubacteriales</taxon>
        <taxon>Clostridiaceae</taxon>
        <taxon>Isachenkonia</taxon>
    </lineage>
</organism>
<keyword evidence="8" id="KW-1185">Reference proteome</keyword>
<evidence type="ECO:0000313" key="7">
    <source>
        <dbReference type="EMBL" id="NBG87338.1"/>
    </source>
</evidence>
<comment type="caution">
    <text evidence="7">The sequence shown here is derived from an EMBL/GenBank/DDBJ whole genome shotgun (WGS) entry which is preliminary data.</text>
</comment>
<evidence type="ECO:0000256" key="4">
    <source>
        <dbReference type="ARBA" id="ARBA00023004"/>
    </source>
</evidence>
<dbReference type="SFLD" id="SFLDG01095">
    <property type="entry name" value="Uncharacterised_Radical_SAM_Su"/>
    <property type="match status" value="1"/>
</dbReference>
<feature type="domain" description="Radical SAM core" evidence="6">
    <location>
        <begin position="9"/>
        <end position="239"/>
    </location>
</feature>
<keyword evidence="3" id="KW-0479">Metal-binding</keyword>
<sequence length="290" mass="32861">MNYEGQIYRPPSEAYSLILQVSIGCSHNQCSFCGMYKDKSFRLRKVEDILRDLERVREVHPVVEKIFLADGNALGIPTEALEKILGEIRRLFPECKKVSAYSAPKDILRKSPEDLKKLNSLGLSMLYLGVESGSDKILRQVNKGVTPGEMMEAGERAKEAGFTLSVTVVSGLGGKDLWQEHAWESAKVINRIQPDYFALLTLLVQEGTPLYDEVKKGTFQLLNPREVLLETQKMIEGLDLEHTIFRSNHASNYVALEGTLPRDKDSLLNKIEEAMEEAQDYSFKESYRRL</sequence>
<evidence type="ECO:0000259" key="6">
    <source>
        <dbReference type="PROSITE" id="PS51918"/>
    </source>
</evidence>
<dbReference type="PANTHER" id="PTHR43409:SF4">
    <property type="entry name" value="RADICAL SAM SUPERFAMILY PROTEIN"/>
    <property type="match status" value="1"/>
</dbReference>
<dbReference type="SUPFAM" id="SSF102114">
    <property type="entry name" value="Radical SAM enzymes"/>
    <property type="match status" value="1"/>
</dbReference>
<keyword evidence="2" id="KW-0949">S-adenosyl-L-methionine</keyword>
<evidence type="ECO:0000256" key="3">
    <source>
        <dbReference type="ARBA" id="ARBA00022723"/>
    </source>
</evidence>
<protein>
    <submittedName>
        <fullName evidence="7">Radical SAM protein</fullName>
    </submittedName>
</protein>
<evidence type="ECO:0000256" key="1">
    <source>
        <dbReference type="ARBA" id="ARBA00001966"/>
    </source>
</evidence>
<dbReference type="PROSITE" id="PS51918">
    <property type="entry name" value="RADICAL_SAM"/>
    <property type="match status" value="1"/>
</dbReference>
<dbReference type="GO" id="GO:0003824">
    <property type="term" value="F:catalytic activity"/>
    <property type="evidence" value="ECO:0007669"/>
    <property type="project" value="InterPro"/>
</dbReference>
<dbReference type="Pfam" id="PF04055">
    <property type="entry name" value="Radical_SAM"/>
    <property type="match status" value="1"/>
</dbReference>